<dbReference type="InterPro" id="IPR023393">
    <property type="entry name" value="START-like_dom_sf"/>
</dbReference>
<dbReference type="Gene3D" id="3.30.530.20">
    <property type="match status" value="1"/>
</dbReference>
<dbReference type="GO" id="GO:0048039">
    <property type="term" value="F:ubiquinone binding"/>
    <property type="evidence" value="ECO:0007669"/>
    <property type="project" value="InterPro"/>
</dbReference>
<protein>
    <submittedName>
        <fullName evidence="4">Oligoketide cyclase</fullName>
    </submittedName>
</protein>
<dbReference type="Proteomes" id="UP000009061">
    <property type="component" value="Chromosome"/>
</dbReference>
<dbReference type="GO" id="GO:0045333">
    <property type="term" value="P:cellular respiration"/>
    <property type="evidence" value="ECO:0007669"/>
    <property type="project" value="InterPro"/>
</dbReference>
<dbReference type="EMBL" id="CP003315">
    <property type="protein sequence ID" value="AFA40977.1"/>
    <property type="molecule type" value="Genomic_DNA"/>
</dbReference>
<dbReference type="CDD" id="cd07813">
    <property type="entry name" value="COQ10p_like"/>
    <property type="match status" value="1"/>
</dbReference>
<keyword evidence="5" id="KW-1185">Reference proteome</keyword>
<dbReference type="InterPro" id="IPR044996">
    <property type="entry name" value="COQ10-like"/>
</dbReference>
<dbReference type="RefSeq" id="WP_014353916.1">
    <property type="nucleotide sequence ID" value="NC_016893.1"/>
</dbReference>
<dbReference type="AlphaFoldDB" id="H6Q5S2"/>
<dbReference type="STRING" id="1142511.WIGMOR_0118"/>
<dbReference type="HOGENOM" id="CLU_079653_3_1_6"/>
<name>H6Q5S2_WIGGL</name>
<evidence type="ECO:0000313" key="5">
    <source>
        <dbReference type="Proteomes" id="UP000009061"/>
    </source>
</evidence>
<organism evidence="4 5">
    <name type="scientific">Wigglesworthia glossinidia endosymbiont of Glossina morsitans morsitans</name>
    <name type="common">Yale colony</name>
    <dbReference type="NCBI Taxonomy" id="1142511"/>
    <lineage>
        <taxon>Bacteria</taxon>
        <taxon>Pseudomonadati</taxon>
        <taxon>Pseudomonadota</taxon>
        <taxon>Gammaproteobacteria</taxon>
        <taxon>Enterobacterales</taxon>
        <taxon>Erwiniaceae</taxon>
        <taxon>Wigglesworthia</taxon>
    </lineage>
</organism>
<proteinExistence type="inferred from homology"/>
<gene>
    <name evidence="4" type="ORF">WIGMOR_0118</name>
</gene>
<accession>H6Q5S2</accession>
<evidence type="ECO:0000256" key="1">
    <source>
        <dbReference type="ARBA" id="ARBA00008918"/>
    </source>
</evidence>
<reference evidence="4 5" key="1">
    <citation type="journal article" date="2012" name="MBio">
        <title>Insight into the transmission biology and species-specific functional capabilities of tsetse (Diptera: glossinidae) obligate symbiont wigglesworthia.</title>
        <authorList>
            <person name="Rio R.V."/>
            <person name="Symula R.E."/>
            <person name="Wang J."/>
            <person name="Lohs C."/>
            <person name="Wu Y.N."/>
            <person name="Snyder A.K."/>
            <person name="Bjornson R.D."/>
            <person name="Oshima K."/>
            <person name="Biehl B.S."/>
            <person name="Perna N.T."/>
            <person name="Hattori M."/>
            <person name="Aksoy S."/>
        </authorList>
    </citation>
    <scope>NUCLEOTIDE SEQUENCE [LARGE SCALE GENOMIC DNA]</scope>
    <source>
        <strain evidence="4">WGM</strain>
    </source>
</reference>
<sequence length="145" mass="17307">MSYINKSMIAPYNIQYMFELINDVNKYSKFFPWCTSSRILKKNNNIFICEIQLSFLGFKEILITQNTCIKYVSINIQLISGKFSSFKAEWKFLAINSNTTKIKFELMFNSNQKYINKCFNLFLKKKLNSIMYLFLQEANYRSKLK</sequence>
<dbReference type="KEGG" id="wgl:WIGMOR_0118"/>
<evidence type="ECO:0000313" key="4">
    <source>
        <dbReference type="EMBL" id="AFA40977.1"/>
    </source>
</evidence>
<dbReference type="PANTHER" id="PTHR12901">
    <property type="entry name" value="SPERM PROTEIN HOMOLOG"/>
    <property type="match status" value="1"/>
</dbReference>
<dbReference type="PANTHER" id="PTHR12901:SF10">
    <property type="entry name" value="COENZYME Q-BINDING PROTEIN COQ10, MITOCHONDRIAL"/>
    <property type="match status" value="1"/>
</dbReference>
<dbReference type="Pfam" id="PF03364">
    <property type="entry name" value="Polyketide_cyc"/>
    <property type="match status" value="1"/>
</dbReference>
<dbReference type="SUPFAM" id="SSF55961">
    <property type="entry name" value="Bet v1-like"/>
    <property type="match status" value="1"/>
</dbReference>
<dbReference type="SMR" id="H6Q5S2"/>
<dbReference type="InterPro" id="IPR005031">
    <property type="entry name" value="COQ10_START"/>
</dbReference>
<evidence type="ECO:0000259" key="3">
    <source>
        <dbReference type="Pfam" id="PF03364"/>
    </source>
</evidence>
<feature type="domain" description="Coenzyme Q-binding protein COQ10 START" evidence="3">
    <location>
        <begin position="11"/>
        <end position="126"/>
    </location>
</feature>
<dbReference type="eggNOG" id="COG2867">
    <property type="taxonomic scope" value="Bacteria"/>
</dbReference>
<keyword evidence="2" id="KW-1277">Toxin-antitoxin system</keyword>
<evidence type="ECO:0000256" key="2">
    <source>
        <dbReference type="ARBA" id="ARBA00022649"/>
    </source>
</evidence>
<comment type="similarity">
    <text evidence="1">Belongs to the ribosome association toxin RatA family.</text>
</comment>
<dbReference type="OrthoDB" id="9804759at2"/>